<protein>
    <recommendedName>
        <fullName evidence="3">DinB family protein</fullName>
    </recommendedName>
</protein>
<dbReference type="OrthoDB" id="67041at2"/>
<comment type="caution">
    <text evidence="1">The sequence shown here is derived from an EMBL/GenBank/DDBJ whole genome shotgun (WGS) entry which is preliminary data.</text>
</comment>
<dbReference type="SUPFAM" id="SSF109854">
    <property type="entry name" value="DinB/YfiT-like putative metalloenzymes"/>
    <property type="match status" value="1"/>
</dbReference>
<evidence type="ECO:0008006" key="3">
    <source>
        <dbReference type="Google" id="ProtNLM"/>
    </source>
</evidence>
<dbReference type="Proteomes" id="UP000295632">
    <property type="component" value="Unassembled WGS sequence"/>
</dbReference>
<evidence type="ECO:0000313" key="2">
    <source>
        <dbReference type="Proteomes" id="UP000295632"/>
    </source>
</evidence>
<dbReference type="InterPro" id="IPR034660">
    <property type="entry name" value="DinB/YfiT-like"/>
</dbReference>
<reference evidence="1 2" key="1">
    <citation type="submission" date="2019-03" db="EMBL/GenBank/DDBJ databases">
        <title>Genomic Encyclopedia of Type Strains, Phase IV (KMG-IV): sequencing the most valuable type-strain genomes for metagenomic binning, comparative biology and taxonomic classification.</title>
        <authorList>
            <person name="Goeker M."/>
        </authorList>
    </citation>
    <scope>NUCLEOTIDE SEQUENCE [LARGE SCALE GENOMIC DNA]</scope>
    <source>
        <strain evidence="1 2">DSM 28697</strain>
    </source>
</reference>
<dbReference type="RefSeq" id="WP_133578498.1">
    <property type="nucleotide sequence ID" value="NZ_SNYJ01000001.1"/>
</dbReference>
<organism evidence="1 2">
    <name type="scientific">Aureibacillus halotolerans</name>
    <dbReference type="NCBI Taxonomy" id="1508390"/>
    <lineage>
        <taxon>Bacteria</taxon>
        <taxon>Bacillati</taxon>
        <taxon>Bacillota</taxon>
        <taxon>Bacilli</taxon>
        <taxon>Bacillales</taxon>
        <taxon>Bacillaceae</taxon>
        <taxon>Aureibacillus</taxon>
    </lineage>
</organism>
<gene>
    <name evidence="1" type="ORF">EV213_10182</name>
</gene>
<keyword evidence="2" id="KW-1185">Reference proteome</keyword>
<dbReference type="AlphaFoldDB" id="A0A4R6UC45"/>
<evidence type="ECO:0000313" key="1">
    <source>
        <dbReference type="EMBL" id="TDQ42653.1"/>
    </source>
</evidence>
<dbReference type="EMBL" id="SNYJ01000001">
    <property type="protein sequence ID" value="TDQ42653.1"/>
    <property type="molecule type" value="Genomic_DNA"/>
</dbReference>
<proteinExistence type="predicted"/>
<accession>A0A4R6UC45</accession>
<sequence>MAHALQESLKLLLKEAFEGPSEEWSWFTNAEENAGIFGILEGLPAEKASLSRNGSTIAAHADHVRYHMWGTNEFLRTGTFPDMDWQQSWQINAVNEAEWDDIKQALVKEFNTLLAGIDQVQWDEAHANEMLGSLAHAAYHLGALKQMIKA</sequence>
<name>A0A4R6UC45_9BACI</name>